<dbReference type="GeneID" id="34517861"/>
<keyword evidence="3" id="KW-1185">Reference proteome</keyword>
<organism evidence="2 3">
    <name type="scientific">Kuraishia capsulata CBS 1993</name>
    <dbReference type="NCBI Taxonomy" id="1382522"/>
    <lineage>
        <taxon>Eukaryota</taxon>
        <taxon>Fungi</taxon>
        <taxon>Dikarya</taxon>
        <taxon>Ascomycota</taxon>
        <taxon>Saccharomycotina</taxon>
        <taxon>Pichiomycetes</taxon>
        <taxon>Pichiales</taxon>
        <taxon>Pichiaceae</taxon>
        <taxon>Kuraishia</taxon>
    </lineage>
</organism>
<sequence length="200" mass="22932">MVSPKYAKSHILKIGNPTNPISVQLYLDYACPFSAKIFKKIDTELIPKLESKHRDAIQFEFLNVIQPWHPTSAIIHEVAIGYAKVYPENFWKYSAVLFDNTPNFYDVPMYDLSRKEITQKLINLAVDKLGADEAKLWEVLKIHEDNSGTDVTKDLKYFTRYHRTTGVHVTPTVFVDGIVVPNLESSTPVDKMVEILETFL</sequence>
<dbReference type="Pfam" id="PF13462">
    <property type="entry name" value="Thioredoxin_4"/>
    <property type="match status" value="1"/>
</dbReference>
<feature type="domain" description="Thioredoxin-like fold" evidence="1">
    <location>
        <begin position="14"/>
        <end position="189"/>
    </location>
</feature>
<evidence type="ECO:0000313" key="3">
    <source>
        <dbReference type="Proteomes" id="UP000019384"/>
    </source>
</evidence>
<dbReference type="Proteomes" id="UP000019384">
    <property type="component" value="Unassembled WGS sequence"/>
</dbReference>
<dbReference type="STRING" id="1382522.W6MFQ4"/>
<dbReference type="PANTHER" id="PTHR33875">
    <property type="entry name" value="OS09G0542200 PROTEIN"/>
    <property type="match status" value="1"/>
</dbReference>
<protein>
    <recommendedName>
        <fullName evidence="1">Thioredoxin-like fold domain-containing protein</fullName>
    </recommendedName>
</protein>
<dbReference type="OrthoDB" id="37297at2759"/>
<dbReference type="InterPro" id="IPR036249">
    <property type="entry name" value="Thioredoxin-like_sf"/>
</dbReference>
<name>W6MFQ4_9ASCO</name>
<dbReference type="InterPro" id="IPR012336">
    <property type="entry name" value="Thioredoxin-like_fold"/>
</dbReference>
<dbReference type="AlphaFoldDB" id="W6MFQ4"/>
<reference evidence="2" key="1">
    <citation type="submission" date="2013-12" db="EMBL/GenBank/DDBJ databases">
        <authorList>
            <person name="Genoscope - CEA"/>
        </authorList>
    </citation>
    <scope>NUCLEOTIDE SEQUENCE</scope>
    <source>
        <strain evidence="2">CBS 1993</strain>
    </source>
</reference>
<dbReference type="SUPFAM" id="SSF52833">
    <property type="entry name" value="Thioredoxin-like"/>
    <property type="match status" value="1"/>
</dbReference>
<accession>W6MFQ4</accession>
<dbReference type="PANTHER" id="PTHR33875:SF2">
    <property type="entry name" value="ACR183CP"/>
    <property type="match status" value="1"/>
</dbReference>
<dbReference type="HOGENOM" id="CLU_085801_0_0_1"/>
<evidence type="ECO:0000259" key="1">
    <source>
        <dbReference type="Pfam" id="PF13462"/>
    </source>
</evidence>
<dbReference type="RefSeq" id="XP_022456473.1">
    <property type="nucleotide sequence ID" value="XM_022604957.1"/>
</dbReference>
<reference evidence="2" key="2">
    <citation type="submission" date="2014-02" db="EMBL/GenBank/DDBJ databases">
        <title>Complete DNA sequence of /Kuraishia capsulata/ illustrates novel genomic features among budding yeasts (/Saccharomycotina/).</title>
        <authorList>
            <person name="Morales L."/>
            <person name="Noel B."/>
            <person name="Porcel B."/>
            <person name="Marcet-Houben M."/>
            <person name="Hullo M-F."/>
            <person name="Sacerdot C."/>
            <person name="Tekaia F."/>
            <person name="Leh-Louis V."/>
            <person name="Despons L."/>
            <person name="Khanna V."/>
            <person name="Aury J-M."/>
            <person name="Barbe V."/>
            <person name="Couloux A."/>
            <person name="Labadie K."/>
            <person name="Pelletier E."/>
            <person name="Souciet J-L."/>
            <person name="Boekhout T."/>
            <person name="Gabaldon T."/>
            <person name="Wincker P."/>
            <person name="Dujon B."/>
        </authorList>
    </citation>
    <scope>NUCLEOTIDE SEQUENCE</scope>
    <source>
        <strain evidence="2">CBS 1993</strain>
    </source>
</reference>
<dbReference type="EMBL" id="HG793125">
    <property type="protein sequence ID" value="CDK24456.1"/>
    <property type="molecule type" value="Genomic_DNA"/>
</dbReference>
<gene>
    <name evidence="2" type="ORF">KUCA_T00000419001</name>
</gene>
<proteinExistence type="predicted"/>
<evidence type="ECO:0000313" key="2">
    <source>
        <dbReference type="EMBL" id="CDK24456.1"/>
    </source>
</evidence>
<dbReference type="Gene3D" id="3.40.30.10">
    <property type="entry name" value="Glutaredoxin"/>
    <property type="match status" value="1"/>
</dbReference>